<dbReference type="GeneID" id="87103845"/>
<name>Q82WM2_NITEU</name>
<accession>Q82WM2</accession>
<dbReference type="AlphaFoldDB" id="Q82WM2"/>
<dbReference type="OrthoDB" id="8548209at2"/>
<dbReference type="EMBL" id="AL954747">
    <property type="protein sequence ID" value="CAD84559.1"/>
    <property type="molecule type" value="Genomic_DNA"/>
</dbReference>
<dbReference type="KEGG" id="neu:NE0648"/>
<keyword evidence="3" id="KW-1185">Reference proteome</keyword>
<dbReference type="Proteomes" id="UP000001416">
    <property type="component" value="Chromosome"/>
</dbReference>
<dbReference type="eggNOG" id="ENOG5031C5I">
    <property type="taxonomic scope" value="Bacteria"/>
</dbReference>
<gene>
    <name evidence="2" type="ordered locus">NE0648</name>
</gene>
<feature type="transmembrane region" description="Helical" evidence="1">
    <location>
        <begin position="64"/>
        <end position="87"/>
    </location>
</feature>
<sequence length="97" mass="10696">MGALAFYTFIYFVGHFAALGLNIITNKKLLRHRWAGLAGVIIVAIMHGYKIISTTPPSGHDDDTLYALSYFVIFPVVVISAVLFYLSEKDKKDGGSK</sequence>
<organism evidence="2 3">
    <name type="scientific">Nitrosomonas europaea (strain ATCC 19718 / CIP 103999 / KCTC 2705 / NBRC 14298)</name>
    <dbReference type="NCBI Taxonomy" id="228410"/>
    <lineage>
        <taxon>Bacteria</taxon>
        <taxon>Pseudomonadati</taxon>
        <taxon>Pseudomonadota</taxon>
        <taxon>Betaproteobacteria</taxon>
        <taxon>Nitrosomonadales</taxon>
        <taxon>Nitrosomonadaceae</taxon>
        <taxon>Nitrosomonas</taxon>
    </lineage>
</organism>
<evidence type="ECO:0000256" key="1">
    <source>
        <dbReference type="SAM" id="Phobius"/>
    </source>
</evidence>
<proteinExistence type="predicted"/>
<dbReference type="STRING" id="228410.NE0648"/>
<evidence type="ECO:0000313" key="2">
    <source>
        <dbReference type="EMBL" id="CAD84559.1"/>
    </source>
</evidence>
<keyword evidence="1" id="KW-1133">Transmembrane helix</keyword>
<evidence type="ECO:0008006" key="4">
    <source>
        <dbReference type="Google" id="ProtNLM"/>
    </source>
</evidence>
<protein>
    <recommendedName>
        <fullName evidence="4">Transmembrane protein</fullName>
    </recommendedName>
</protein>
<evidence type="ECO:0000313" key="3">
    <source>
        <dbReference type="Proteomes" id="UP000001416"/>
    </source>
</evidence>
<dbReference type="HOGENOM" id="CLU_2343822_0_0_4"/>
<keyword evidence="1" id="KW-0812">Transmembrane</keyword>
<feature type="transmembrane region" description="Helical" evidence="1">
    <location>
        <begin position="34"/>
        <end position="52"/>
    </location>
</feature>
<reference evidence="2 3" key="1">
    <citation type="journal article" date="2003" name="J. Bacteriol.">
        <title>Complete genome sequence of the ammonia-oxidizing bacterium and obligate chemolithoautotroph Nitrosomonas europaea.</title>
        <authorList>
            <person name="Chain P."/>
            <person name="Lamerdin J."/>
            <person name="Larimer F."/>
            <person name="Regala W."/>
            <person name="Land M."/>
            <person name="Hauser L."/>
            <person name="Hooper A."/>
            <person name="Klotz M."/>
            <person name="Norton J."/>
            <person name="Sayavedra-Soto L."/>
            <person name="Arciero D."/>
            <person name="Hommes N."/>
            <person name="Whittaker M."/>
            <person name="Arp D."/>
        </authorList>
    </citation>
    <scope>NUCLEOTIDE SEQUENCE [LARGE SCALE GENOMIC DNA]</scope>
    <source>
        <strain evidence="3">ATCC 19718 / CIP 103999 / KCTC 2705 / NBRC 14298</strain>
    </source>
</reference>
<keyword evidence="1" id="KW-0472">Membrane</keyword>
<feature type="transmembrane region" description="Helical" evidence="1">
    <location>
        <begin position="6"/>
        <end position="25"/>
    </location>
</feature>
<dbReference type="RefSeq" id="WP_011111271.1">
    <property type="nucleotide sequence ID" value="NC_004757.1"/>
</dbReference>